<accession>A0A1D1VU97</accession>
<evidence type="ECO:0000256" key="3">
    <source>
        <dbReference type="ARBA" id="ARBA00022989"/>
    </source>
</evidence>
<dbReference type="AlphaFoldDB" id="A0A1D1VU97"/>
<organism evidence="7 8">
    <name type="scientific">Ramazzottius varieornatus</name>
    <name type="common">Water bear</name>
    <name type="synonym">Tardigrade</name>
    <dbReference type="NCBI Taxonomy" id="947166"/>
    <lineage>
        <taxon>Eukaryota</taxon>
        <taxon>Metazoa</taxon>
        <taxon>Ecdysozoa</taxon>
        <taxon>Tardigrada</taxon>
        <taxon>Eutardigrada</taxon>
        <taxon>Parachela</taxon>
        <taxon>Hypsibioidea</taxon>
        <taxon>Ramazzottiidae</taxon>
        <taxon>Ramazzottius</taxon>
    </lineage>
</organism>
<keyword evidence="2" id="KW-0812">Transmembrane</keyword>
<feature type="chain" id="PRO_5008898855" description="Receptor ligand binding region domain-containing protein" evidence="5">
    <location>
        <begin position="33"/>
        <end position="312"/>
    </location>
</feature>
<evidence type="ECO:0000259" key="6">
    <source>
        <dbReference type="Pfam" id="PF01094"/>
    </source>
</evidence>
<gene>
    <name evidence="7" type="primary">RvY_13082</name>
    <name evidence="7" type="synonym">RvY_13082.1</name>
    <name evidence="7" type="ORF">RvY_13082-1</name>
</gene>
<dbReference type="Pfam" id="PF01094">
    <property type="entry name" value="ANF_receptor"/>
    <property type="match status" value="1"/>
</dbReference>
<feature type="signal peptide" evidence="5">
    <location>
        <begin position="1"/>
        <end position="32"/>
    </location>
</feature>
<dbReference type="InterPro" id="IPR028082">
    <property type="entry name" value="Peripla_BP_I"/>
</dbReference>
<proteinExistence type="predicted"/>
<sequence>MRRKWSLSHFSVLLQSLLIMTSFIDWSNTVTANLNACLLVERGTQNLFYSFERSAAAVELAVQYANDVILYRVGISLNTTYTDIGSTCEARNHLVAHAMGLRDRGTICDVYIGPGCGSAAESLYDYTRSIGAFIIGSPAAGVGISAPREKYNYMGRISITHQNNANIILQFLHQQNYSASTIICDLYNSFYKQLSTLLENQMRTTDQKYYSISKFVQVDSSQITTRAIETILKTNSARSRVFILCIPSAAVRSFMVRPVTNFCHENSRAYLDEFFFVQLVASDLGFTAGEHVSVKCKRHENLRCVQLRMFSW</sequence>
<dbReference type="EMBL" id="BDGG01000008">
    <property type="protein sequence ID" value="GAV02534.1"/>
    <property type="molecule type" value="Genomic_DNA"/>
</dbReference>
<evidence type="ECO:0000256" key="5">
    <source>
        <dbReference type="SAM" id="SignalP"/>
    </source>
</evidence>
<dbReference type="InterPro" id="IPR001828">
    <property type="entry name" value="ANF_lig-bd_rcpt"/>
</dbReference>
<evidence type="ECO:0000313" key="8">
    <source>
        <dbReference type="Proteomes" id="UP000186922"/>
    </source>
</evidence>
<reference evidence="7 8" key="1">
    <citation type="journal article" date="2016" name="Nat. Commun.">
        <title>Extremotolerant tardigrade genome and improved radiotolerance of human cultured cells by tardigrade-unique protein.</title>
        <authorList>
            <person name="Hashimoto T."/>
            <person name="Horikawa D.D."/>
            <person name="Saito Y."/>
            <person name="Kuwahara H."/>
            <person name="Kozuka-Hata H."/>
            <person name="Shin-I T."/>
            <person name="Minakuchi Y."/>
            <person name="Ohishi K."/>
            <person name="Motoyama A."/>
            <person name="Aizu T."/>
            <person name="Enomoto A."/>
            <person name="Kondo K."/>
            <person name="Tanaka S."/>
            <person name="Hara Y."/>
            <person name="Koshikawa S."/>
            <person name="Sagara H."/>
            <person name="Miura T."/>
            <person name="Yokobori S."/>
            <person name="Miyagawa K."/>
            <person name="Suzuki Y."/>
            <person name="Kubo T."/>
            <person name="Oyama M."/>
            <person name="Kohara Y."/>
            <person name="Fujiyama A."/>
            <person name="Arakawa K."/>
            <person name="Katayama T."/>
            <person name="Toyoda A."/>
            <person name="Kunieda T."/>
        </authorList>
    </citation>
    <scope>NUCLEOTIDE SEQUENCE [LARGE SCALE GENOMIC DNA]</scope>
    <source>
        <strain evidence="7 8">YOKOZUNA-1</strain>
    </source>
</reference>
<keyword evidence="4" id="KW-0472">Membrane</keyword>
<name>A0A1D1VU97_RAMVA</name>
<keyword evidence="3" id="KW-1133">Transmembrane helix</keyword>
<evidence type="ECO:0000256" key="1">
    <source>
        <dbReference type="ARBA" id="ARBA00004370"/>
    </source>
</evidence>
<protein>
    <recommendedName>
        <fullName evidence="6">Receptor ligand binding region domain-containing protein</fullName>
    </recommendedName>
</protein>
<evidence type="ECO:0000313" key="7">
    <source>
        <dbReference type="EMBL" id="GAV02534.1"/>
    </source>
</evidence>
<keyword evidence="8" id="KW-1185">Reference proteome</keyword>
<dbReference type="Proteomes" id="UP000186922">
    <property type="component" value="Unassembled WGS sequence"/>
</dbReference>
<evidence type="ECO:0000256" key="2">
    <source>
        <dbReference type="ARBA" id="ARBA00022692"/>
    </source>
</evidence>
<dbReference type="SUPFAM" id="SSF53822">
    <property type="entry name" value="Periplasmic binding protein-like I"/>
    <property type="match status" value="1"/>
</dbReference>
<dbReference type="OrthoDB" id="10065302at2759"/>
<comment type="caution">
    <text evidence="7">The sequence shown here is derived from an EMBL/GenBank/DDBJ whole genome shotgun (WGS) entry which is preliminary data.</text>
</comment>
<keyword evidence="5" id="KW-0732">Signal</keyword>
<dbReference type="Gene3D" id="3.40.50.2300">
    <property type="match status" value="1"/>
</dbReference>
<comment type="subcellular location">
    <subcellularLocation>
        <location evidence="1">Membrane</location>
    </subcellularLocation>
</comment>
<feature type="domain" description="Receptor ligand binding region" evidence="6">
    <location>
        <begin position="55"/>
        <end position="255"/>
    </location>
</feature>
<evidence type="ECO:0000256" key="4">
    <source>
        <dbReference type="ARBA" id="ARBA00023136"/>
    </source>
</evidence>
<dbReference type="GO" id="GO:0016020">
    <property type="term" value="C:membrane"/>
    <property type="evidence" value="ECO:0007669"/>
    <property type="project" value="UniProtKB-SubCell"/>
</dbReference>